<dbReference type="Proteomes" id="UP000606008">
    <property type="component" value="Unassembled WGS sequence"/>
</dbReference>
<proteinExistence type="predicted"/>
<dbReference type="EMBL" id="WAEL01000004">
    <property type="protein sequence ID" value="NID11041.1"/>
    <property type="molecule type" value="Genomic_DNA"/>
</dbReference>
<feature type="domain" description="SusE outer membrane protein" evidence="2">
    <location>
        <begin position="23"/>
        <end position="127"/>
    </location>
</feature>
<protein>
    <submittedName>
        <fullName evidence="3">SusF/SusE family outer membrane protein</fullName>
    </submittedName>
</protein>
<comment type="caution">
    <text evidence="3">The sequence shown here is derived from an EMBL/GenBank/DDBJ whole genome shotgun (WGS) entry which is preliminary data.</text>
</comment>
<name>A0ABX0QFU1_9BACT</name>
<dbReference type="CDD" id="cd12956">
    <property type="entry name" value="CBM_SusE-F_like"/>
    <property type="match status" value="3"/>
</dbReference>
<reference evidence="3" key="1">
    <citation type="submission" date="2024-05" db="EMBL/GenBank/DDBJ databases">
        <authorList>
            <person name="Jung D.-H."/>
        </authorList>
    </citation>
    <scope>NUCLEOTIDE SEQUENCE</scope>
    <source>
        <strain evidence="3">JA-25</strain>
    </source>
</reference>
<dbReference type="RefSeq" id="WP_166692175.1">
    <property type="nucleotide sequence ID" value="NZ_WAEL01000004.1"/>
</dbReference>
<evidence type="ECO:0000256" key="1">
    <source>
        <dbReference type="SAM" id="SignalP"/>
    </source>
</evidence>
<keyword evidence="1" id="KW-0732">Signal</keyword>
<sequence>MKSLLKRFVVAASALLVFAACQKEEEKLILDFSAVPVVSVSAPSVVLVKENADKDALTISWPKPNYGYNAAANYTIMIDKKGGDFSKAASMNVGTGLSKTFKGAELNSLLLGLGLTPATAADIDVKVMSALGGRTILSSALATVKTTPYLDRLDLSSPWGLVGSATANGWDGPDQPFYKTETPGIFVAYVNLIDGDIKIRQDNKWEVNYGGSAGKLSAGGDNIKVTAGTYKVTFNLNASSYAVEKFSWGVVGDATLNGWNGPDQNLTYDPSTDQWFTLTTLKAGDIKIRQNNDWAVNYGGSAGKLSAGGDNIKITTPGTYLIVADLKPTGLKYTLTATKVWGLVGDATPNGWDGPDQAFRPDLSKDGVWTLTGVKLKVGEMKVRADNKWDTNYGDDGANGTLELNGANLKVAAAGTYDILLDFSNATAPKITITKK</sequence>
<feature type="chain" id="PRO_5047307932" evidence="1">
    <location>
        <begin position="20"/>
        <end position="436"/>
    </location>
</feature>
<dbReference type="Gene3D" id="2.60.40.3620">
    <property type="match status" value="3"/>
</dbReference>
<accession>A0ABX0QFU1</accession>
<evidence type="ECO:0000313" key="4">
    <source>
        <dbReference type="Proteomes" id="UP000606008"/>
    </source>
</evidence>
<gene>
    <name evidence="3" type="ORF">F7231_12750</name>
</gene>
<keyword evidence="4" id="KW-1185">Reference proteome</keyword>
<evidence type="ECO:0000313" key="3">
    <source>
        <dbReference type="EMBL" id="NID11041.1"/>
    </source>
</evidence>
<evidence type="ECO:0000259" key="2">
    <source>
        <dbReference type="Pfam" id="PF14292"/>
    </source>
</evidence>
<organism evidence="3 4">
    <name type="scientific">Fibrivirga algicola</name>
    <dbReference type="NCBI Taxonomy" id="2950420"/>
    <lineage>
        <taxon>Bacteria</taxon>
        <taxon>Pseudomonadati</taxon>
        <taxon>Bacteroidota</taxon>
        <taxon>Cytophagia</taxon>
        <taxon>Cytophagales</taxon>
        <taxon>Spirosomataceae</taxon>
        <taxon>Fibrivirga</taxon>
    </lineage>
</organism>
<feature type="signal peptide" evidence="1">
    <location>
        <begin position="1"/>
        <end position="19"/>
    </location>
</feature>
<dbReference type="Pfam" id="PF14292">
    <property type="entry name" value="SusE"/>
    <property type="match status" value="1"/>
</dbReference>
<dbReference type="PROSITE" id="PS51257">
    <property type="entry name" value="PROKAR_LIPOPROTEIN"/>
    <property type="match status" value="1"/>
</dbReference>
<dbReference type="InterPro" id="IPR025970">
    <property type="entry name" value="SusE"/>
</dbReference>